<dbReference type="EMBL" id="CAJVAS010000005">
    <property type="protein sequence ID" value="CAG7613687.1"/>
    <property type="molecule type" value="Genomic_DNA"/>
</dbReference>
<evidence type="ECO:0000313" key="2">
    <source>
        <dbReference type="EMBL" id="CAG7613687.1"/>
    </source>
</evidence>
<keyword evidence="1" id="KW-1133">Transmembrane helix</keyword>
<keyword evidence="1" id="KW-0472">Membrane</keyword>
<reference evidence="2" key="1">
    <citation type="submission" date="2021-06" db="EMBL/GenBank/DDBJ databases">
        <authorList>
            <person name="Criscuolo A."/>
        </authorList>
    </citation>
    <scope>NUCLEOTIDE SEQUENCE</scope>
    <source>
        <strain evidence="2">CIP111600</strain>
    </source>
</reference>
<dbReference type="Proteomes" id="UP000693672">
    <property type="component" value="Unassembled WGS sequence"/>
</dbReference>
<dbReference type="PROSITE" id="PS51257">
    <property type="entry name" value="PROKAR_LIPOPROTEIN"/>
    <property type="match status" value="1"/>
</dbReference>
<name>A0A916JXP1_9BACL</name>
<comment type="caution">
    <text evidence="2">The sequence shown here is derived from an EMBL/GenBank/DDBJ whole genome shotgun (WGS) entry which is preliminary data.</text>
</comment>
<proteinExistence type="predicted"/>
<feature type="transmembrane region" description="Helical" evidence="1">
    <location>
        <begin position="30"/>
        <end position="50"/>
    </location>
</feature>
<sequence length="81" mass="9261">MVGKCIFLFLLFAMMLGCDRSRWKRTSVRGRILYGVLLLPSMYLGILFAADLQWPNLNDLISYFLGEPAKRIVESVKLPPP</sequence>
<gene>
    <name evidence="2" type="ORF">PAESOLCIP111_01635</name>
</gene>
<keyword evidence="1" id="KW-0812">Transmembrane</keyword>
<keyword evidence="3" id="KW-1185">Reference proteome</keyword>
<accession>A0A916JXP1</accession>
<evidence type="ECO:0000313" key="3">
    <source>
        <dbReference type="Proteomes" id="UP000693672"/>
    </source>
</evidence>
<dbReference type="RefSeq" id="WP_218091439.1">
    <property type="nucleotide sequence ID" value="NZ_CAJVAS010000005.1"/>
</dbReference>
<dbReference type="AlphaFoldDB" id="A0A916JXP1"/>
<organism evidence="2 3">
    <name type="scientific">Paenibacillus solanacearum</name>
    <dbReference type="NCBI Taxonomy" id="2048548"/>
    <lineage>
        <taxon>Bacteria</taxon>
        <taxon>Bacillati</taxon>
        <taxon>Bacillota</taxon>
        <taxon>Bacilli</taxon>
        <taxon>Bacillales</taxon>
        <taxon>Paenibacillaceae</taxon>
        <taxon>Paenibacillus</taxon>
    </lineage>
</organism>
<evidence type="ECO:0000256" key="1">
    <source>
        <dbReference type="SAM" id="Phobius"/>
    </source>
</evidence>
<protein>
    <submittedName>
        <fullName evidence="2">Uncharacterized protein</fullName>
    </submittedName>
</protein>